<dbReference type="InterPro" id="IPR051089">
    <property type="entry name" value="prtT"/>
</dbReference>
<dbReference type="PANTHER" id="PTHR31845:SF18">
    <property type="entry name" value="ZN(II)2CYS6 TRANSCRIPTION FACTOR (EUROFUNG)"/>
    <property type="match status" value="1"/>
</dbReference>
<evidence type="ECO:0000256" key="4">
    <source>
        <dbReference type="ARBA" id="ARBA00023163"/>
    </source>
</evidence>
<evidence type="ECO:0008006" key="9">
    <source>
        <dbReference type="Google" id="ProtNLM"/>
    </source>
</evidence>
<reference evidence="7" key="1">
    <citation type="submission" date="2009-02" db="EMBL/GenBank/DDBJ databases">
        <title>The Genome Sequence of Ajellomyces capsulatus strain G186AR.</title>
        <authorList>
            <consortium name="The Broad Institute Genome Sequencing Platform"/>
            <person name="Champion M."/>
            <person name="Cuomo C."/>
            <person name="Ma L.-J."/>
            <person name="Henn M.R."/>
            <person name="Sil A."/>
            <person name="Goldman B."/>
            <person name="Young S.K."/>
            <person name="Kodira C.D."/>
            <person name="Zeng Q."/>
            <person name="Koehrsen M."/>
            <person name="Alvarado L."/>
            <person name="Berlin A."/>
            <person name="Borenstein D."/>
            <person name="Chen Z."/>
            <person name="Engels R."/>
            <person name="Freedman E."/>
            <person name="Gellesch M."/>
            <person name="Goldberg J."/>
            <person name="Griggs A."/>
            <person name="Gujja S."/>
            <person name="Heiman D."/>
            <person name="Hepburn T."/>
            <person name="Howarth C."/>
            <person name="Jen D."/>
            <person name="Larson L."/>
            <person name="Lewis B."/>
            <person name="Mehta T."/>
            <person name="Park D."/>
            <person name="Pearson M."/>
            <person name="Roberts A."/>
            <person name="Saif S."/>
            <person name="Shea T."/>
            <person name="Shenoy N."/>
            <person name="Sisk P."/>
            <person name="Stolte C."/>
            <person name="Sykes S."/>
            <person name="Walk T."/>
            <person name="White J."/>
            <person name="Yandava C."/>
            <person name="Klein B."/>
            <person name="McEwen J.G."/>
            <person name="Puccia R."/>
            <person name="Goldman G.H."/>
            <person name="Felipe M.S."/>
            <person name="Nino-Vega G."/>
            <person name="San-Blas G."/>
            <person name="Taylor J."/>
            <person name="Mendoza L."/>
            <person name="Galagan J."/>
            <person name="Nusbaum C."/>
            <person name="Birren B."/>
        </authorList>
    </citation>
    <scope>NUCLEOTIDE SEQUENCE</scope>
    <source>
        <strain evidence="7">G186AR</strain>
    </source>
</reference>
<evidence type="ECO:0000256" key="2">
    <source>
        <dbReference type="ARBA" id="ARBA00023015"/>
    </source>
</evidence>
<evidence type="ECO:0000313" key="7">
    <source>
        <dbReference type="EMBL" id="EEH03554.1"/>
    </source>
</evidence>
<comment type="subcellular location">
    <subcellularLocation>
        <location evidence="1">Nucleus</location>
    </subcellularLocation>
</comment>
<dbReference type="STRING" id="447093.C0NYJ8"/>
<dbReference type="InParanoid" id="C0NYJ8"/>
<dbReference type="EMBL" id="GG663376">
    <property type="protein sequence ID" value="EEH03554.1"/>
    <property type="molecule type" value="Genomic_DNA"/>
</dbReference>
<protein>
    <recommendedName>
        <fullName evidence="9">C6 transcription factor</fullName>
    </recommendedName>
</protein>
<evidence type="ECO:0000256" key="6">
    <source>
        <dbReference type="SAM" id="MobiDB-lite"/>
    </source>
</evidence>
<dbReference type="VEuPathDB" id="FungiDB:I7I50_04431"/>
<organism evidence="7 8">
    <name type="scientific">Ajellomyces capsulatus (strain G186AR / H82 / ATCC MYA-2454 / RMSCC 2432)</name>
    <name type="common">Darling's disease fungus</name>
    <name type="synonym">Histoplasma capsulatum</name>
    <dbReference type="NCBI Taxonomy" id="447093"/>
    <lineage>
        <taxon>Eukaryota</taxon>
        <taxon>Fungi</taxon>
        <taxon>Dikarya</taxon>
        <taxon>Ascomycota</taxon>
        <taxon>Pezizomycotina</taxon>
        <taxon>Eurotiomycetes</taxon>
        <taxon>Eurotiomycetidae</taxon>
        <taxon>Onygenales</taxon>
        <taxon>Ajellomycetaceae</taxon>
        <taxon>Histoplasma</taxon>
    </lineage>
</organism>
<keyword evidence="2" id="KW-0805">Transcription regulation</keyword>
<dbReference type="Proteomes" id="UP000001631">
    <property type="component" value="Unassembled WGS sequence"/>
</dbReference>
<dbReference type="GO" id="GO:0000976">
    <property type="term" value="F:transcription cis-regulatory region binding"/>
    <property type="evidence" value="ECO:0007669"/>
    <property type="project" value="TreeGrafter"/>
</dbReference>
<name>C0NYJ8_AJECG</name>
<proteinExistence type="predicted"/>
<feature type="compositionally biased region" description="Polar residues" evidence="6">
    <location>
        <begin position="433"/>
        <end position="449"/>
    </location>
</feature>
<dbReference type="RefSeq" id="XP_045284035.1">
    <property type="nucleotide sequence ID" value="XM_045434729.1"/>
</dbReference>
<keyword evidence="4" id="KW-0804">Transcription</keyword>
<accession>C0NYJ8</accession>
<dbReference type="HOGENOM" id="CLU_006524_7_1_1"/>
<evidence type="ECO:0000256" key="5">
    <source>
        <dbReference type="ARBA" id="ARBA00023242"/>
    </source>
</evidence>
<keyword evidence="8" id="KW-1185">Reference proteome</keyword>
<evidence type="ECO:0000313" key="8">
    <source>
        <dbReference type="Proteomes" id="UP000001631"/>
    </source>
</evidence>
<dbReference type="PANTHER" id="PTHR31845">
    <property type="entry name" value="FINGER DOMAIN PROTEIN, PUTATIVE-RELATED"/>
    <property type="match status" value="1"/>
</dbReference>
<dbReference type="GO" id="GO:0005634">
    <property type="term" value="C:nucleus"/>
    <property type="evidence" value="ECO:0007669"/>
    <property type="project" value="UniProtKB-SubCell"/>
</dbReference>
<evidence type="ECO:0000256" key="3">
    <source>
        <dbReference type="ARBA" id="ARBA00023125"/>
    </source>
</evidence>
<keyword evidence="5" id="KW-0539">Nucleus</keyword>
<dbReference type="GO" id="GO:0000981">
    <property type="term" value="F:DNA-binding transcription factor activity, RNA polymerase II-specific"/>
    <property type="evidence" value="ECO:0007669"/>
    <property type="project" value="TreeGrafter"/>
</dbReference>
<keyword evidence="3" id="KW-0238">DNA-binding</keyword>
<evidence type="ECO:0000256" key="1">
    <source>
        <dbReference type="ARBA" id="ARBA00004123"/>
    </source>
</evidence>
<feature type="region of interest" description="Disordered" evidence="6">
    <location>
        <begin position="433"/>
        <end position="456"/>
    </location>
</feature>
<sequence length="487" mass="55111">MAKLAPSATRQNAAVCGPQWVKIAKDVSASGRRVSPQSRPFLLQAIHAVTTFSTQERLVQVEELKRLLFTSALLKVQSNIDLLLGLLTYLAWSSDAFLGRADLVSRLMMLAISLVYDLRLFKSSSIDVEVMMSMTQGWAEESPRNLDDETPYGLLERQRAVLACFILSSNVSSHLGRQDAIRWTPQMDEALRVITMDNSCPTDKLFVAQVRLQLLKQKAEYVRQIEETGFARPGSRPDRQVVTLADNLVDYTPHKSADAFAWGDTQGSLVDILSTHAQYVELYINHLAYSISQSSPPPDTSGRQSDSWILPGFGRLECLWQSVENIKAWLDDFYKIPCSKLPGQPFHFWSQMILTITLLKYLSTLKDPEWDCHAVRNKVHLISTMDHLLQKLALSSKEPELQCDDHLLKYLSKLLARCRVWGETRWNMASQVQDIESSQEDGATTPDTTSHSHSHIPDLGQMSWMQSMDLGDDQWFEDVLGIPTTFY</sequence>
<dbReference type="GeneID" id="69040696"/>
<dbReference type="AlphaFoldDB" id="C0NYJ8"/>
<gene>
    <name evidence="7" type="ORF">HCBG_07680</name>
</gene>